<evidence type="ECO:0000313" key="2">
    <source>
        <dbReference type="EMBL" id="GER58226.1"/>
    </source>
</evidence>
<proteinExistence type="predicted"/>
<accession>A0A5J4IUA7</accession>
<dbReference type="PANTHER" id="PTHR35585:SF1">
    <property type="entry name" value="HHE DOMAIN PROTEIN (AFU_ORTHOLOGUE AFUA_4G00730)"/>
    <property type="match status" value="1"/>
</dbReference>
<dbReference type="AlphaFoldDB" id="A0A5J4IUA7"/>
<protein>
    <submittedName>
        <fullName evidence="2">Hemerythrin</fullName>
    </submittedName>
</protein>
<keyword evidence="3" id="KW-1185">Reference proteome</keyword>
<feature type="domain" description="Hemerythrin-like" evidence="1">
    <location>
        <begin position="4"/>
        <end position="121"/>
    </location>
</feature>
<dbReference type="InterPro" id="IPR012312">
    <property type="entry name" value="Hemerythrin-like"/>
</dbReference>
<gene>
    <name evidence="2" type="ORF">ULMA_03340</name>
</gene>
<dbReference type="Proteomes" id="UP000326509">
    <property type="component" value="Unassembled WGS sequence"/>
</dbReference>
<dbReference type="RefSeq" id="WP_151672314.1">
    <property type="nucleotide sequence ID" value="NZ_BKCG01000001.1"/>
</dbReference>
<evidence type="ECO:0000259" key="1">
    <source>
        <dbReference type="Pfam" id="PF01814"/>
    </source>
</evidence>
<dbReference type="OrthoDB" id="1434184at2"/>
<name>A0A5J4IUA7_9FLAO</name>
<sequence length="149" mass="17614">MQNIFEAIRADHDIQRDLLDKALETSGKSSERKEIWDKLKVELKGHETAEERNFYKQLIDNDMMVEHTRHGIAEHHEIDELIEKVDESDMDSSAWLAHMKALDHQVRHHLEDEEKAFFQLAGKVFNEKQKTDLAKAYNAEMEAQRKEMR</sequence>
<dbReference type="CDD" id="cd12108">
    <property type="entry name" value="Hr-like"/>
    <property type="match status" value="1"/>
</dbReference>
<reference evidence="2 3" key="1">
    <citation type="submission" date="2019-08" db="EMBL/GenBank/DDBJ databases">
        <title>Draft genome sequence of Ulvibacter marinus type strain NBRC 109484.</title>
        <authorList>
            <person name="Kawano K."/>
            <person name="Ushijima N."/>
            <person name="Kihara M."/>
            <person name="Itoh H."/>
        </authorList>
    </citation>
    <scope>NUCLEOTIDE SEQUENCE [LARGE SCALE GENOMIC DNA]</scope>
    <source>
        <strain evidence="2 3">NBRC 109484</strain>
    </source>
</reference>
<dbReference type="Pfam" id="PF01814">
    <property type="entry name" value="Hemerythrin"/>
    <property type="match status" value="1"/>
</dbReference>
<dbReference type="PANTHER" id="PTHR35585">
    <property type="entry name" value="HHE DOMAIN PROTEIN (AFU_ORTHOLOGUE AFUA_4G00730)"/>
    <property type="match status" value="1"/>
</dbReference>
<comment type="caution">
    <text evidence="2">The sequence shown here is derived from an EMBL/GenBank/DDBJ whole genome shotgun (WGS) entry which is preliminary data.</text>
</comment>
<organism evidence="2 3">
    <name type="scientific">Patiriisocius marinus</name>
    <dbReference type="NCBI Taxonomy" id="1397112"/>
    <lineage>
        <taxon>Bacteria</taxon>
        <taxon>Pseudomonadati</taxon>
        <taxon>Bacteroidota</taxon>
        <taxon>Flavobacteriia</taxon>
        <taxon>Flavobacteriales</taxon>
        <taxon>Flavobacteriaceae</taxon>
        <taxon>Patiriisocius</taxon>
    </lineage>
</organism>
<evidence type="ECO:0000313" key="3">
    <source>
        <dbReference type="Proteomes" id="UP000326509"/>
    </source>
</evidence>
<dbReference type="EMBL" id="BKCG01000001">
    <property type="protein sequence ID" value="GER58226.1"/>
    <property type="molecule type" value="Genomic_DNA"/>
</dbReference>
<dbReference type="Gene3D" id="1.20.120.520">
    <property type="entry name" value="nmb1532 protein domain like"/>
    <property type="match status" value="1"/>
</dbReference>